<organism evidence="4 5">
    <name type="scientific">Funneliformis mosseae</name>
    <name type="common">Endomycorrhizal fungus</name>
    <name type="synonym">Glomus mosseae</name>
    <dbReference type="NCBI Taxonomy" id="27381"/>
    <lineage>
        <taxon>Eukaryota</taxon>
        <taxon>Fungi</taxon>
        <taxon>Fungi incertae sedis</taxon>
        <taxon>Mucoromycota</taxon>
        <taxon>Glomeromycotina</taxon>
        <taxon>Glomeromycetes</taxon>
        <taxon>Glomerales</taxon>
        <taxon>Glomeraceae</taxon>
        <taxon>Funneliformis</taxon>
    </lineage>
</organism>
<gene>
    <name evidence="4" type="ORF">FMOSSE_LOCUS738</name>
</gene>
<dbReference type="InterPro" id="IPR009057">
    <property type="entry name" value="Homeodomain-like_sf"/>
</dbReference>
<evidence type="ECO:0000256" key="2">
    <source>
        <dbReference type="SAM" id="MobiDB-lite"/>
    </source>
</evidence>
<name>A0A9N8V6T2_FUNMO</name>
<proteinExistence type="predicted"/>
<feature type="compositionally biased region" description="Basic residues" evidence="2">
    <location>
        <begin position="176"/>
        <end position="192"/>
    </location>
</feature>
<evidence type="ECO:0000313" key="5">
    <source>
        <dbReference type="Proteomes" id="UP000789375"/>
    </source>
</evidence>
<sequence>MASAQLSQFSHMFSIPAIPETPTTTTVYPISIPLYSNKINNSNTSQVTGTRKESKYLEVRNETIENDSSSNSSRVLPRVVFSAHFSPKRALSPSEFSSSPASYSSAEEDFIASEQDAITTLASLAVVARKIHPSPAFSSVASSAVSSPPSSPCPASPRRSARKPKPSSRSKEQILGKRRFSGPATRLRKHKSVITEDDEKEEYYRDRAAPIPALEASYTKTRRIPIPIIAGDGVIGCGGYKFIPPSNSNYPIPPKKNEILSMWSSIQRKLFLASYLEYGKDFAVIGKQVNKSTVQVVEFYYLIKHSPEFRKAKAMKKELELYEEDLNKVDAQIKNLAKLAYGKKGGRKKKTARN</sequence>
<dbReference type="PROSITE" id="PS51293">
    <property type="entry name" value="SANT"/>
    <property type="match status" value="1"/>
</dbReference>
<dbReference type="InterPro" id="IPR017884">
    <property type="entry name" value="SANT_dom"/>
</dbReference>
<keyword evidence="5" id="KW-1185">Reference proteome</keyword>
<evidence type="ECO:0000259" key="3">
    <source>
        <dbReference type="PROSITE" id="PS51293"/>
    </source>
</evidence>
<feature type="coiled-coil region" evidence="1">
    <location>
        <begin position="312"/>
        <end position="339"/>
    </location>
</feature>
<dbReference type="Gene3D" id="1.10.10.60">
    <property type="entry name" value="Homeodomain-like"/>
    <property type="match status" value="1"/>
</dbReference>
<feature type="region of interest" description="Disordered" evidence="2">
    <location>
        <begin position="139"/>
        <end position="199"/>
    </location>
</feature>
<dbReference type="Proteomes" id="UP000789375">
    <property type="component" value="Unassembled WGS sequence"/>
</dbReference>
<feature type="compositionally biased region" description="Low complexity" evidence="2">
    <location>
        <begin position="139"/>
        <end position="148"/>
    </location>
</feature>
<evidence type="ECO:0000313" key="4">
    <source>
        <dbReference type="EMBL" id="CAG8440066.1"/>
    </source>
</evidence>
<protein>
    <submittedName>
        <fullName evidence="4">10462_t:CDS:1</fullName>
    </submittedName>
</protein>
<accession>A0A9N8V6T2</accession>
<reference evidence="4" key="1">
    <citation type="submission" date="2021-06" db="EMBL/GenBank/DDBJ databases">
        <authorList>
            <person name="Kallberg Y."/>
            <person name="Tangrot J."/>
            <person name="Rosling A."/>
        </authorList>
    </citation>
    <scope>NUCLEOTIDE SEQUENCE</scope>
    <source>
        <strain evidence="4">87-6 pot B 2015</strain>
    </source>
</reference>
<dbReference type="SUPFAM" id="SSF46689">
    <property type="entry name" value="Homeodomain-like"/>
    <property type="match status" value="1"/>
</dbReference>
<comment type="caution">
    <text evidence="4">The sequence shown here is derived from an EMBL/GenBank/DDBJ whole genome shotgun (WGS) entry which is preliminary data.</text>
</comment>
<dbReference type="AlphaFoldDB" id="A0A9N8V6T2"/>
<dbReference type="EMBL" id="CAJVPP010000076">
    <property type="protein sequence ID" value="CAG8440066.1"/>
    <property type="molecule type" value="Genomic_DNA"/>
</dbReference>
<evidence type="ECO:0000256" key="1">
    <source>
        <dbReference type="SAM" id="Coils"/>
    </source>
</evidence>
<feature type="compositionally biased region" description="Basic residues" evidence="2">
    <location>
        <begin position="159"/>
        <end position="168"/>
    </location>
</feature>
<keyword evidence="1" id="KW-0175">Coiled coil</keyword>
<feature type="domain" description="SANT" evidence="3">
    <location>
        <begin position="258"/>
        <end position="308"/>
    </location>
</feature>